<sequence length="70" mass="7335">MSILEIHSSPGEFLATFKVLPFLSVFLSTIQPGVGGASSVDVSLVSHSLGFNLCPYTTLSWTSTNALCGT</sequence>
<evidence type="ECO:0000313" key="1">
    <source>
        <dbReference type="EMBL" id="KAG5605267.1"/>
    </source>
</evidence>
<dbReference type="AlphaFoldDB" id="A0A9J5YX21"/>
<gene>
    <name evidence="1" type="ORF">H5410_026759</name>
</gene>
<keyword evidence="2" id="KW-1185">Reference proteome</keyword>
<organism evidence="1 2">
    <name type="scientific">Solanum commersonii</name>
    <name type="common">Commerson's wild potato</name>
    <name type="synonym">Commerson's nightshade</name>
    <dbReference type="NCBI Taxonomy" id="4109"/>
    <lineage>
        <taxon>Eukaryota</taxon>
        <taxon>Viridiplantae</taxon>
        <taxon>Streptophyta</taxon>
        <taxon>Embryophyta</taxon>
        <taxon>Tracheophyta</taxon>
        <taxon>Spermatophyta</taxon>
        <taxon>Magnoliopsida</taxon>
        <taxon>eudicotyledons</taxon>
        <taxon>Gunneridae</taxon>
        <taxon>Pentapetalae</taxon>
        <taxon>asterids</taxon>
        <taxon>lamiids</taxon>
        <taxon>Solanales</taxon>
        <taxon>Solanaceae</taxon>
        <taxon>Solanoideae</taxon>
        <taxon>Solaneae</taxon>
        <taxon>Solanum</taxon>
    </lineage>
</organism>
<protein>
    <submittedName>
        <fullName evidence="1">Uncharacterized protein</fullName>
    </submittedName>
</protein>
<proteinExistence type="predicted"/>
<comment type="caution">
    <text evidence="1">The sequence shown here is derived from an EMBL/GenBank/DDBJ whole genome shotgun (WGS) entry which is preliminary data.</text>
</comment>
<name>A0A9J5YX21_SOLCO</name>
<accession>A0A9J5YX21</accession>
<reference evidence="1 2" key="1">
    <citation type="submission" date="2020-09" db="EMBL/GenBank/DDBJ databases">
        <title>De no assembly of potato wild relative species, Solanum commersonii.</title>
        <authorList>
            <person name="Cho K."/>
        </authorList>
    </citation>
    <scope>NUCLEOTIDE SEQUENCE [LARGE SCALE GENOMIC DNA]</scope>
    <source>
        <strain evidence="1">LZ3.2</strain>
        <tissue evidence="1">Leaf</tissue>
    </source>
</reference>
<dbReference type="EMBL" id="JACXVP010000005">
    <property type="protein sequence ID" value="KAG5605267.1"/>
    <property type="molecule type" value="Genomic_DNA"/>
</dbReference>
<evidence type="ECO:0000313" key="2">
    <source>
        <dbReference type="Proteomes" id="UP000824120"/>
    </source>
</evidence>
<dbReference type="Proteomes" id="UP000824120">
    <property type="component" value="Chromosome 5"/>
</dbReference>